<keyword evidence="1" id="KW-0472">Membrane</keyword>
<evidence type="ECO:0000313" key="2">
    <source>
        <dbReference type="EMBL" id="GFN98280.1"/>
    </source>
</evidence>
<accession>A0AAV3ZQN7</accession>
<keyword evidence="3" id="KW-1185">Reference proteome</keyword>
<dbReference type="Proteomes" id="UP000735302">
    <property type="component" value="Unassembled WGS sequence"/>
</dbReference>
<feature type="transmembrane region" description="Helical" evidence="1">
    <location>
        <begin position="59"/>
        <end position="83"/>
    </location>
</feature>
<sequence length="285" mass="32630">MVLRRRQRIVTESMPMALLCRVMNGYCIVDGAIMVWTTIESPVFQHSSQLTSIWRRLGYSGFSIIFGTTLVLLELLIGMVTAVMPHMKASVPSVKVMRRMSTSFCGTNVLVLNNDYVTFELELSGNNSYYKYTQPNGPKFVIQEMVMDKAGMMIKEQQLVGEQSFCLHKLLWNVLVILWIPRILCRLVYVTPVNSTSLDFPYSVLTCDITPVLYLYIVGFPLMCVDSSTSHPTVTFTLLDSPYSVLTCLHHTRQLYIFGFLVFCADLRHHIRPSPLHRWIPRILC</sequence>
<organism evidence="2 3">
    <name type="scientific">Plakobranchus ocellatus</name>
    <dbReference type="NCBI Taxonomy" id="259542"/>
    <lineage>
        <taxon>Eukaryota</taxon>
        <taxon>Metazoa</taxon>
        <taxon>Spiralia</taxon>
        <taxon>Lophotrochozoa</taxon>
        <taxon>Mollusca</taxon>
        <taxon>Gastropoda</taxon>
        <taxon>Heterobranchia</taxon>
        <taxon>Euthyneura</taxon>
        <taxon>Panpulmonata</taxon>
        <taxon>Sacoglossa</taxon>
        <taxon>Placobranchoidea</taxon>
        <taxon>Plakobranchidae</taxon>
        <taxon>Plakobranchus</taxon>
    </lineage>
</organism>
<keyword evidence="1" id="KW-1133">Transmembrane helix</keyword>
<keyword evidence="1" id="KW-0812">Transmembrane</keyword>
<dbReference type="EMBL" id="BLXT01002844">
    <property type="protein sequence ID" value="GFN98280.1"/>
    <property type="molecule type" value="Genomic_DNA"/>
</dbReference>
<name>A0AAV3ZQN7_9GAST</name>
<dbReference type="AlphaFoldDB" id="A0AAV3ZQN7"/>
<gene>
    <name evidence="2" type="ORF">PoB_002478600</name>
</gene>
<comment type="caution">
    <text evidence="2">The sequence shown here is derived from an EMBL/GenBank/DDBJ whole genome shotgun (WGS) entry which is preliminary data.</text>
</comment>
<evidence type="ECO:0000256" key="1">
    <source>
        <dbReference type="SAM" id="Phobius"/>
    </source>
</evidence>
<evidence type="ECO:0000313" key="3">
    <source>
        <dbReference type="Proteomes" id="UP000735302"/>
    </source>
</evidence>
<reference evidence="2 3" key="1">
    <citation type="journal article" date="2021" name="Elife">
        <title>Chloroplast acquisition without the gene transfer in kleptoplastic sea slugs, Plakobranchus ocellatus.</title>
        <authorList>
            <person name="Maeda T."/>
            <person name="Takahashi S."/>
            <person name="Yoshida T."/>
            <person name="Shimamura S."/>
            <person name="Takaki Y."/>
            <person name="Nagai Y."/>
            <person name="Toyoda A."/>
            <person name="Suzuki Y."/>
            <person name="Arimoto A."/>
            <person name="Ishii H."/>
            <person name="Satoh N."/>
            <person name="Nishiyama T."/>
            <person name="Hasebe M."/>
            <person name="Maruyama T."/>
            <person name="Minagawa J."/>
            <person name="Obokata J."/>
            <person name="Shigenobu S."/>
        </authorList>
    </citation>
    <scope>NUCLEOTIDE SEQUENCE [LARGE SCALE GENOMIC DNA]</scope>
</reference>
<protein>
    <submittedName>
        <fullName evidence="2">Uncharacterized protein</fullName>
    </submittedName>
</protein>
<proteinExistence type="predicted"/>